<organism evidence="1 2">
    <name type="scientific">Immersiella caudata</name>
    <dbReference type="NCBI Taxonomy" id="314043"/>
    <lineage>
        <taxon>Eukaryota</taxon>
        <taxon>Fungi</taxon>
        <taxon>Dikarya</taxon>
        <taxon>Ascomycota</taxon>
        <taxon>Pezizomycotina</taxon>
        <taxon>Sordariomycetes</taxon>
        <taxon>Sordariomycetidae</taxon>
        <taxon>Sordariales</taxon>
        <taxon>Lasiosphaeriaceae</taxon>
        <taxon>Immersiella</taxon>
    </lineage>
</organism>
<dbReference type="AlphaFoldDB" id="A0AA39TMU6"/>
<gene>
    <name evidence="1" type="ORF">B0T14DRAFT_570783</name>
</gene>
<keyword evidence="2" id="KW-1185">Reference proteome</keyword>
<dbReference type="EMBL" id="JAULSU010000007">
    <property type="protein sequence ID" value="KAK0610851.1"/>
    <property type="molecule type" value="Genomic_DNA"/>
</dbReference>
<accession>A0AA39TMU6</accession>
<protein>
    <submittedName>
        <fullName evidence="1">Uncharacterized protein</fullName>
    </submittedName>
</protein>
<comment type="caution">
    <text evidence="1">The sequence shown here is derived from an EMBL/GenBank/DDBJ whole genome shotgun (WGS) entry which is preliminary data.</text>
</comment>
<name>A0AA39TMU6_9PEZI</name>
<dbReference type="Proteomes" id="UP001175000">
    <property type="component" value="Unassembled WGS sequence"/>
</dbReference>
<reference evidence="1" key="1">
    <citation type="submission" date="2023-06" db="EMBL/GenBank/DDBJ databases">
        <title>Genome-scale phylogeny and comparative genomics of the fungal order Sordariales.</title>
        <authorList>
            <consortium name="Lawrence Berkeley National Laboratory"/>
            <person name="Hensen N."/>
            <person name="Bonometti L."/>
            <person name="Westerberg I."/>
            <person name="Brannstrom I.O."/>
            <person name="Guillou S."/>
            <person name="Cros-Aarteil S."/>
            <person name="Calhoun S."/>
            <person name="Haridas S."/>
            <person name="Kuo A."/>
            <person name="Mondo S."/>
            <person name="Pangilinan J."/>
            <person name="Riley R."/>
            <person name="Labutti K."/>
            <person name="Andreopoulos B."/>
            <person name="Lipzen A."/>
            <person name="Chen C."/>
            <person name="Yanf M."/>
            <person name="Daum C."/>
            <person name="Ng V."/>
            <person name="Clum A."/>
            <person name="Steindorff A."/>
            <person name="Ohm R."/>
            <person name="Martin F."/>
            <person name="Silar P."/>
            <person name="Natvig D."/>
            <person name="Lalanne C."/>
            <person name="Gautier V."/>
            <person name="Ament-Velasquez S.L."/>
            <person name="Kruys A."/>
            <person name="Hutchinson M.I."/>
            <person name="Powell A.J."/>
            <person name="Barry K."/>
            <person name="Miller A.N."/>
            <person name="Grigoriev I.V."/>
            <person name="Debuchy R."/>
            <person name="Gladieux P."/>
            <person name="Thoren M.H."/>
            <person name="Johannesson H."/>
        </authorList>
    </citation>
    <scope>NUCLEOTIDE SEQUENCE</scope>
    <source>
        <strain evidence="1">CBS 606.72</strain>
    </source>
</reference>
<evidence type="ECO:0000313" key="1">
    <source>
        <dbReference type="EMBL" id="KAK0610851.1"/>
    </source>
</evidence>
<proteinExistence type="predicted"/>
<evidence type="ECO:0000313" key="2">
    <source>
        <dbReference type="Proteomes" id="UP001175000"/>
    </source>
</evidence>
<sequence length="141" mass="15449">MAAPRMLVASGSLDGVDHERFAPNELFHEAVWTKVVLTQQDVPQNFVTWIKSWGGECRLEVRITARLLAERRILVTVNGKLFEGDSESTSDLAEEKTESVVVPRGQPVPFRMSLFNSGILGGGGDSGTIDLTFTNSIAEED</sequence>